<dbReference type="InterPro" id="IPR050300">
    <property type="entry name" value="GDXG_lipolytic_enzyme"/>
</dbReference>
<keyword evidence="2" id="KW-0732">Signal</keyword>
<keyword evidence="1 4" id="KW-0378">Hydrolase</keyword>
<sequence>MKKFIPLILAFSATFCAVHAQPCSTGKLDPRVALALKTVLRDLPGSPTTSVEKVRDIRIPVTPFPQADRQILKVTADSIPIHIFNPLHTTGLPIIIYYHPGGFVTPLLPFMQFECWRQAKTFGAIVVAVDYRIAPEHPFPAAVNDSYRAFQWISANGQIFGGDTAKVIVEGLSAGGNLAAVVCQKALIDGISGHIKLQVLNCPSTDNARNNARYKSFQQYASGYFQTKAFSEYTIQAYAPNEDLNNPEIGPINRQDLRGLPPALVLTAEFDPLRDEGQRYAERLRSAGVQVGSHCFPGQIHCLLGLPPDSAELKLADELLLNTMRNVLNR</sequence>
<protein>
    <submittedName>
        <fullName evidence="4">Alpha/beta hydrolase</fullName>
    </submittedName>
</protein>
<dbReference type="InterPro" id="IPR013094">
    <property type="entry name" value="AB_hydrolase_3"/>
</dbReference>
<dbReference type="InterPro" id="IPR019826">
    <property type="entry name" value="Carboxylesterase_B_AS"/>
</dbReference>
<comment type="caution">
    <text evidence="4">The sequence shown here is derived from an EMBL/GenBank/DDBJ whole genome shotgun (WGS) entry which is preliminary data.</text>
</comment>
<dbReference type="Pfam" id="PF07859">
    <property type="entry name" value="Abhydrolase_3"/>
    <property type="match status" value="1"/>
</dbReference>
<feature type="chain" id="PRO_5040939986" evidence="2">
    <location>
        <begin position="21"/>
        <end position="330"/>
    </location>
</feature>
<dbReference type="SUPFAM" id="SSF53474">
    <property type="entry name" value="alpha/beta-Hydrolases"/>
    <property type="match status" value="1"/>
</dbReference>
<evidence type="ECO:0000256" key="1">
    <source>
        <dbReference type="ARBA" id="ARBA00022801"/>
    </source>
</evidence>
<evidence type="ECO:0000313" key="5">
    <source>
        <dbReference type="Proteomes" id="UP001139000"/>
    </source>
</evidence>
<dbReference type="PROSITE" id="PS00122">
    <property type="entry name" value="CARBOXYLESTERASE_B_1"/>
    <property type="match status" value="1"/>
</dbReference>
<dbReference type="Gene3D" id="3.40.50.1820">
    <property type="entry name" value="alpha/beta hydrolase"/>
    <property type="match status" value="1"/>
</dbReference>
<proteinExistence type="predicted"/>
<dbReference type="PANTHER" id="PTHR48081">
    <property type="entry name" value="AB HYDROLASE SUPERFAMILY PROTEIN C4A8.06C"/>
    <property type="match status" value="1"/>
</dbReference>
<feature type="signal peptide" evidence="2">
    <location>
        <begin position="1"/>
        <end position="20"/>
    </location>
</feature>
<organism evidence="4 5">
    <name type="scientific">Dyadobacter chenwenxiniae</name>
    <dbReference type="NCBI Taxonomy" id="2906456"/>
    <lineage>
        <taxon>Bacteria</taxon>
        <taxon>Pseudomonadati</taxon>
        <taxon>Bacteroidota</taxon>
        <taxon>Cytophagia</taxon>
        <taxon>Cytophagales</taxon>
        <taxon>Spirosomataceae</taxon>
        <taxon>Dyadobacter</taxon>
    </lineage>
</organism>
<keyword evidence="5" id="KW-1185">Reference proteome</keyword>
<dbReference type="PANTHER" id="PTHR48081:SF8">
    <property type="entry name" value="ALPHA_BETA HYDROLASE FOLD-3 DOMAIN-CONTAINING PROTEIN-RELATED"/>
    <property type="match status" value="1"/>
</dbReference>
<name>A0A9X1PQQ4_9BACT</name>
<evidence type="ECO:0000259" key="3">
    <source>
        <dbReference type="Pfam" id="PF07859"/>
    </source>
</evidence>
<dbReference type="RefSeq" id="WP_234656191.1">
    <property type="nucleotide sequence ID" value="NZ_CP094997.1"/>
</dbReference>
<dbReference type="EMBL" id="JAJTTC010000003">
    <property type="protein sequence ID" value="MCF0063171.1"/>
    <property type="molecule type" value="Genomic_DNA"/>
</dbReference>
<evidence type="ECO:0000313" key="4">
    <source>
        <dbReference type="EMBL" id="MCF0063171.1"/>
    </source>
</evidence>
<accession>A0A9X1PQQ4</accession>
<dbReference type="GO" id="GO:0016787">
    <property type="term" value="F:hydrolase activity"/>
    <property type="evidence" value="ECO:0007669"/>
    <property type="project" value="UniProtKB-KW"/>
</dbReference>
<dbReference type="AlphaFoldDB" id="A0A9X1PQQ4"/>
<gene>
    <name evidence="4" type="ORF">LXM26_16800</name>
</gene>
<dbReference type="InterPro" id="IPR029058">
    <property type="entry name" value="AB_hydrolase_fold"/>
</dbReference>
<dbReference type="Proteomes" id="UP001139000">
    <property type="component" value="Unassembled WGS sequence"/>
</dbReference>
<feature type="domain" description="Alpha/beta hydrolase fold-3" evidence="3">
    <location>
        <begin position="95"/>
        <end position="303"/>
    </location>
</feature>
<evidence type="ECO:0000256" key="2">
    <source>
        <dbReference type="SAM" id="SignalP"/>
    </source>
</evidence>
<reference evidence="4" key="1">
    <citation type="submission" date="2021-12" db="EMBL/GenBank/DDBJ databases">
        <title>Novel species in genus Dyadobacter.</title>
        <authorList>
            <person name="Ma C."/>
        </authorList>
    </citation>
    <scope>NUCLEOTIDE SEQUENCE</scope>
    <source>
        <strain evidence="4">LJ419</strain>
    </source>
</reference>